<dbReference type="InterPro" id="IPR051681">
    <property type="entry name" value="Ser/Thr_Kinases-Pseudokinases"/>
</dbReference>
<organism evidence="2 3">
    <name type="scientific">Corynespora cassiicola Philippines</name>
    <dbReference type="NCBI Taxonomy" id="1448308"/>
    <lineage>
        <taxon>Eukaryota</taxon>
        <taxon>Fungi</taxon>
        <taxon>Dikarya</taxon>
        <taxon>Ascomycota</taxon>
        <taxon>Pezizomycotina</taxon>
        <taxon>Dothideomycetes</taxon>
        <taxon>Pleosporomycetidae</taxon>
        <taxon>Pleosporales</taxon>
        <taxon>Corynesporascaceae</taxon>
        <taxon>Corynespora</taxon>
    </lineage>
</organism>
<evidence type="ECO:0000313" key="2">
    <source>
        <dbReference type="EMBL" id="PSN59646.1"/>
    </source>
</evidence>
<dbReference type="Proteomes" id="UP000240883">
    <property type="component" value="Unassembled WGS sequence"/>
</dbReference>
<dbReference type="AlphaFoldDB" id="A0A2T2N319"/>
<dbReference type="GO" id="GO:0004674">
    <property type="term" value="F:protein serine/threonine kinase activity"/>
    <property type="evidence" value="ECO:0007669"/>
    <property type="project" value="TreeGrafter"/>
</dbReference>
<dbReference type="PROSITE" id="PS50011">
    <property type="entry name" value="PROTEIN_KINASE_DOM"/>
    <property type="match status" value="1"/>
</dbReference>
<accession>A0A2T2N319</accession>
<name>A0A2T2N319_CORCC</name>
<dbReference type="PANTHER" id="PTHR44329">
    <property type="entry name" value="SERINE/THREONINE-PROTEIN KINASE TNNI3K-RELATED"/>
    <property type="match status" value="1"/>
</dbReference>
<sequence>MVAMELSAKQIHLVCLPTGAFYDLDSPVPWHSNDDTVIRNATATPNTSSELWQLSAMNPAKRLETLDAVQGARWRIDGSDSQGTQFHIVPLFMRNPTPNRIDVHIPSQDRHPPQLRIALGSAWAFCLRDARVATLGLSRHLVRALEYWTAEVGEDTIERQWSDAPFGSRIIVDSVRADPRQMKCKLIRDFESERQMLSLTALQSMWSFPLAAYPSTIDISQMTLLYQVHDTISLVTLPGCLSKNKVVFKSTVNDVKYLYHELKLLLSMPGHPNIMPKPLCLVTGRDRYGGDDKLFGFILPYYPRENLANAVSFRERDGTLHLRDQTRWARQITATLKSINASPARFYSELKADNLLLDADDNIVFIDFEQMGNWITYSAPEIHYVEFCACLAKSHLVPEEMRSRYKDLLQSLVPEQAASHIYDNPRDGYYGVWNHLTTQEQEAAEVYSLGKTLWCIFEGCADTRNSALKAFKVDKGVEFPAFNRTPPKLRDLILRCVKGNRDWELDRVEVIRIGDKIVPRQQVRSAIGVTEEDAIAAAKMMWQRRVKEMELFLEAKLQWRAGIRTPTVRDILGFPDRPSLDEVLNELRLEENRSR</sequence>
<dbReference type="STRING" id="1448308.A0A2T2N319"/>
<gene>
    <name evidence="2" type="ORF">BS50DRAFT_579869</name>
</gene>
<dbReference type="OrthoDB" id="4062651at2759"/>
<dbReference type="Gene3D" id="1.10.510.10">
    <property type="entry name" value="Transferase(Phosphotransferase) domain 1"/>
    <property type="match status" value="1"/>
</dbReference>
<dbReference type="GO" id="GO:0005524">
    <property type="term" value="F:ATP binding"/>
    <property type="evidence" value="ECO:0007669"/>
    <property type="project" value="InterPro"/>
</dbReference>
<feature type="domain" description="Protein kinase" evidence="1">
    <location>
        <begin position="211"/>
        <end position="518"/>
    </location>
</feature>
<proteinExistence type="predicted"/>
<keyword evidence="3" id="KW-1185">Reference proteome</keyword>
<evidence type="ECO:0000259" key="1">
    <source>
        <dbReference type="PROSITE" id="PS50011"/>
    </source>
</evidence>
<dbReference type="EMBL" id="KZ678154">
    <property type="protein sequence ID" value="PSN59646.1"/>
    <property type="molecule type" value="Genomic_DNA"/>
</dbReference>
<protein>
    <recommendedName>
        <fullName evidence="1">Protein kinase domain-containing protein</fullName>
    </recommendedName>
</protein>
<dbReference type="InterPro" id="IPR000719">
    <property type="entry name" value="Prot_kinase_dom"/>
</dbReference>
<dbReference type="InterPro" id="IPR011009">
    <property type="entry name" value="Kinase-like_dom_sf"/>
</dbReference>
<reference evidence="2 3" key="1">
    <citation type="journal article" date="2018" name="Front. Microbiol.">
        <title>Genome-Wide Analysis of Corynespora cassiicola Leaf Fall Disease Putative Effectors.</title>
        <authorList>
            <person name="Lopez D."/>
            <person name="Ribeiro S."/>
            <person name="Label P."/>
            <person name="Fumanal B."/>
            <person name="Venisse J.S."/>
            <person name="Kohler A."/>
            <person name="de Oliveira R.R."/>
            <person name="Labutti K."/>
            <person name="Lipzen A."/>
            <person name="Lail K."/>
            <person name="Bauer D."/>
            <person name="Ohm R.A."/>
            <person name="Barry K.W."/>
            <person name="Spatafora J."/>
            <person name="Grigoriev I.V."/>
            <person name="Martin F.M."/>
            <person name="Pujade-Renaud V."/>
        </authorList>
    </citation>
    <scope>NUCLEOTIDE SEQUENCE [LARGE SCALE GENOMIC DNA]</scope>
    <source>
        <strain evidence="2 3">Philippines</strain>
    </source>
</reference>
<evidence type="ECO:0000313" key="3">
    <source>
        <dbReference type="Proteomes" id="UP000240883"/>
    </source>
</evidence>
<dbReference type="SUPFAM" id="SSF56112">
    <property type="entry name" value="Protein kinase-like (PK-like)"/>
    <property type="match status" value="1"/>
</dbReference>